<accession>A6EWI3</accession>
<organism evidence="1 2">
    <name type="scientific">Marinobacter algicola DG893</name>
    <dbReference type="NCBI Taxonomy" id="443152"/>
    <lineage>
        <taxon>Bacteria</taxon>
        <taxon>Pseudomonadati</taxon>
        <taxon>Pseudomonadota</taxon>
        <taxon>Gammaproteobacteria</taxon>
        <taxon>Pseudomonadales</taxon>
        <taxon>Marinobacteraceae</taxon>
        <taxon>Marinobacter</taxon>
    </lineage>
</organism>
<reference evidence="1 2" key="1">
    <citation type="submission" date="2007-06" db="EMBL/GenBank/DDBJ databases">
        <authorList>
            <person name="Green D."/>
            <person name="Ferriera S."/>
            <person name="Johnson J."/>
            <person name="Kravitz S."/>
            <person name="Beeson K."/>
            <person name="Sutton G."/>
            <person name="Rogers Y.-H."/>
            <person name="Friedman R."/>
            <person name="Frazier M."/>
            <person name="Venter J.C."/>
        </authorList>
    </citation>
    <scope>NUCLEOTIDE SEQUENCE [LARGE SCALE GENOMIC DNA]</scope>
    <source>
        <strain evidence="1 2">DG893</strain>
    </source>
</reference>
<evidence type="ECO:0000313" key="1">
    <source>
        <dbReference type="EMBL" id="EDM49370.1"/>
    </source>
</evidence>
<gene>
    <name evidence="1" type="ORF">MDG893_08230</name>
</gene>
<name>A6EWI3_9GAMM</name>
<dbReference type="AlphaFoldDB" id="A6EWI3"/>
<proteinExistence type="predicted"/>
<dbReference type="Proteomes" id="UP000005856">
    <property type="component" value="Unassembled WGS sequence"/>
</dbReference>
<keyword evidence="2" id="KW-1185">Reference proteome</keyword>
<dbReference type="EMBL" id="ABCP01000002">
    <property type="protein sequence ID" value="EDM49370.1"/>
    <property type="molecule type" value="Genomic_DNA"/>
</dbReference>
<evidence type="ECO:0000313" key="2">
    <source>
        <dbReference type="Proteomes" id="UP000005856"/>
    </source>
</evidence>
<comment type="caution">
    <text evidence="1">The sequence shown here is derived from an EMBL/GenBank/DDBJ whole genome shotgun (WGS) entry which is preliminary data.</text>
</comment>
<sequence>MSGSRYENAEVWDTDDCAFVIAAPVLADRLKDLARIKGVRNTS</sequence>
<protein>
    <submittedName>
        <fullName evidence="1">Uncharacterized protein</fullName>
    </submittedName>
</protein>